<dbReference type="InterPro" id="IPR000757">
    <property type="entry name" value="Beta-glucanase-like"/>
</dbReference>
<dbReference type="CDD" id="cd02180">
    <property type="entry name" value="GH16_fungal_KRE6_glucanase"/>
    <property type="match status" value="1"/>
</dbReference>
<dbReference type="Gene3D" id="2.60.120.200">
    <property type="match status" value="1"/>
</dbReference>
<dbReference type="GO" id="GO:0031505">
    <property type="term" value="P:fungal-type cell wall organization"/>
    <property type="evidence" value="ECO:0007669"/>
    <property type="project" value="TreeGrafter"/>
</dbReference>
<dbReference type="PROSITE" id="PS51762">
    <property type="entry name" value="GH16_2"/>
    <property type="match status" value="1"/>
</dbReference>
<comment type="similarity">
    <text evidence="2">Belongs to the SKN1/KRE6 family.</text>
</comment>
<dbReference type="GO" id="GO:0005789">
    <property type="term" value="C:endoplasmic reticulum membrane"/>
    <property type="evidence" value="ECO:0007669"/>
    <property type="project" value="TreeGrafter"/>
</dbReference>
<feature type="compositionally biased region" description="Low complexity" evidence="9">
    <location>
        <begin position="185"/>
        <end position="196"/>
    </location>
</feature>
<keyword evidence="4" id="KW-0735">Signal-anchor</keyword>
<evidence type="ECO:0000256" key="5">
    <source>
        <dbReference type="ARBA" id="ARBA00022989"/>
    </source>
</evidence>
<feature type="compositionally biased region" description="Low complexity" evidence="9">
    <location>
        <begin position="82"/>
        <end position="93"/>
    </location>
</feature>
<comment type="caution">
    <text evidence="12">The sequence shown here is derived from an EMBL/GenBank/DDBJ whole genome shotgun (WGS) entry which is preliminary data.</text>
</comment>
<organism evidence="12 13">
    <name type="scientific">Monilinia laxa</name>
    <name type="common">Brown rot fungus</name>
    <name type="synonym">Sclerotinia laxa</name>
    <dbReference type="NCBI Taxonomy" id="61186"/>
    <lineage>
        <taxon>Eukaryota</taxon>
        <taxon>Fungi</taxon>
        <taxon>Dikarya</taxon>
        <taxon>Ascomycota</taxon>
        <taxon>Pezizomycotina</taxon>
        <taxon>Leotiomycetes</taxon>
        <taxon>Helotiales</taxon>
        <taxon>Sclerotiniaceae</taxon>
        <taxon>Monilinia</taxon>
    </lineage>
</organism>
<feature type="transmembrane region" description="Helical" evidence="10">
    <location>
        <begin position="296"/>
        <end position="319"/>
    </location>
</feature>
<sequence length="763" mass="83092">MSPLEKVSPPEQVGIRNSQQNLVEMADAGRSNVSLVAEVGANSLESPGPTEDIVQPDTSRFSSALQTERRKSYLPVVPSPLNPSISSTSINSSDETKSGLMGGSMSPLDSSSSGDLPPPTSTASSSNTHNTGAPKKKAKTLSSPQQFLRRKSELAGRGMQMGDTRIATPKALKDLGHDYSRYPNSRSSSASASASSGPHVPLPIFLTQASSSTSSDSLLSTPHDPFCDSAAAILDPEKWNYPDDHIGAFDPYFGGEKGFILYDDEIEDDDDLHLPHENDDRDFKPTWHEWLERRSLANAIGGFFMVVGLLCVFILLPVLTFTTRVWGSGEGGKAVVDYGPAWAHVNNNTYPLLKNVRTTLVDPDTPQVAMTRKSTFNGETLNLVFSDEFNNNNRTFYPGDDPFWTAPNIWYGATQDMEWYDPIAVTTGEGTLQLRMDAFPNHNLGYQSGMLNSWNQLCFKGGIFEVSVSLPGPSGIPGLWPGVWSMGNLGRPGYKATTDGVWPYTYTECDHGITPNQSSPDGISRLPGQKLNACTCKGQDHPTPGTGRGAPEIDVLEASVDPNNRLGVVTQSFQVAPFDIWYRPNPAFLQIPNYNTTNMNTYCGGPFQQAISATTLLNNSWYDGRAYQKYAFEYTPGAAAGGQIAWFVGDQQTFLLDGRAVGPNGNVGARQVSQEPMSMVLNLGISGAWSEVLAGELRFPTTMHVDYVRIYQRAGEESVTCDPVGFETTAYIREHGRAYGNSNLTAWNETGYDWPTNKFMGGC</sequence>
<proteinExistence type="inferred from homology"/>
<dbReference type="InterPro" id="IPR013320">
    <property type="entry name" value="ConA-like_dom_sf"/>
</dbReference>
<feature type="region of interest" description="Disordered" evidence="9">
    <location>
        <begin position="175"/>
        <end position="198"/>
    </location>
</feature>
<keyword evidence="5 10" id="KW-1133">Transmembrane helix</keyword>
<keyword evidence="13" id="KW-1185">Reference proteome</keyword>
<dbReference type="GO" id="GO:0015926">
    <property type="term" value="F:glucosidase activity"/>
    <property type="evidence" value="ECO:0007669"/>
    <property type="project" value="TreeGrafter"/>
</dbReference>
<dbReference type="PANTHER" id="PTHR31361">
    <property type="entry name" value="BETA-GLUCAN SYNTHESIS-ASSOCIATED PROTEIN KRE6-RELATED"/>
    <property type="match status" value="1"/>
</dbReference>
<dbReference type="AlphaFoldDB" id="A0A5N6KDI9"/>
<evidence type="ECO:0000256" key="3">
    <source>
        <dbReference type="ARBA" id="ARBA00022692"/>
    </source>
</evidence>
<dbReference type="SUPFAM" id="SSF49899">
    <property type="entry name" value="Concanavalin A-like lectins/glucanases"/>
    <property type="match status" value="1"/>
</dbReference>
<dbReference type="GO" id="GO:0005886">
    <property type="term" value="C:plasma membrane"/>
    <property type="evidence" value="ECO:0007669"/>
    <property type="project" value="TreeGrafter"/>
</dbReference>
<evidence type="ECO:0000256" key="7">
    <source>
        <dbReference type="ARBA" id="ARBA00023180"/>
    </source>
</evidence>
<evidence type="ECO:0000259" key="11">
    <source>
        <dbReference type="PROSITE" id="PS51762"/>
    </source>
</evidence>
<evidence type="ECO:0000313" key="13">
    <source>
        <dbReference type="Proteomes" id="UP000326757"/>
    </source>
</evidence>
<dbReference type="EMBL" id="VIGI01000004">
    <property type="protein sequence ID" value="KAB8301398.1"/>
    <property type="molecule type" value="Genomic_DNA"/>
</dbReference>
<comment type="subcellular location">
    <subcellularLocation>
        <location evidence="1">Membrane</location>
        <topology evidence="1">Single-pass type II membrane protein</topology>
    </subcellularLocation>
</comment>
<evidence type="ECO:0000256" key="4">
    <source>
        <dbReference type="ARBA" id="ARBA00022968"/>
    </source>
</evidence>
<evidence type="ECO:0000313" key="12">
    <source>
        <dbReference type="EMBL" id="KAB8301398.1"/>
    </source>
</evidence>
<feature type="region of interest" description="Disordered" evidence="9">
    <location>
        <begin position="39"/>
        <end position="146"/>
    </location>
</feature>
<dbReference type="Proteomes" id="UP000326757">
    <property type="component" value="Unassembled WGS sequence"/>
</dbReference>
<dbReference type="Pfam" id="PF03935">
    <property type="entry name" value="SKN1_KRE6_Sbg1"/>
    <property type="match status" value="1"/>
</dbReference>
<name>A0A5N6KDI9_MONLA</name>
<dbReference type="GO" id="GO:0006078">
    <property type="term" value="P:(1-&gt;6)-beta-D-glucan biosynthetic process"/>
    <property type="evidence" value="ECO:0007669"/>
    <property type="project" value="TreeGrafter"/>
</dbReference>
<reference evidence="12 13" key="1">
    <citation type="submission" date="2019-06" db="EMBL/GenBank/DDBJ databases">
        <title>Genome Sequence of the Brown Rot Fungal Pathogen Monilinia laxa.</title>
        <authorList>
            <person name="De Miccolis Angelini R.M."/>
            <person name="Landi L."/>
            <person name="Abate D."/>
            <person name="Pollastro S."/>
            <person name="Romanazzi G."/>
            <person name="Faretra F."/>
        </authorList>
    </citation>
    <scope>NUCLEOTIDE SEQUENCE [LARGE SCALE GENOMIC DNA]</scope>
    <source>
        <strain evidence="12 13">Mlax316</strain>
    </source>
</reference>
<dbReference type="InterPro" id="IPR005629">
    <property type="entry name" value="Skn1/Kre6/Sbg1"/>
</dbReference>
<evidence type="ECO:0000256" key="8">
    <source>
        <dbReference type="ARBA" id="ARBA00023316"/>
    </source>
</evidence>
<evidence type="ECO:0000256" key="10">
    <source>
        <dbReference type="SAM" id="Phobius"/>
    </source>
</evidence>
<evidence type="ECO:0000256" key="2">
    <source>
        <dbReference type="ARBA" id="ARBA00010962"/>
    </source>
</evidence>
<keyword evidence="3 10" id="KW-0812">Transmembrane</keyword>
<gene>
    <name evidence="12" type="ORF">EYC80_003272</name>
</gene>
<keyword evidence="7" id="KW-0325">Glycoprotein</keyword>
<evidence type="ECO:0000256" key="6">
    <source>
        <dbReference type="ARBA" id="ARBA00023136"/>
    </source>
</evidence>
<dbReference type="OrthoDB" id="412647at2759"/>
<protein>
    <recommendedName>
        <fullName evidence="11">GH16 domain-containing protein</fullName>
    </recommendedName>
</protein>
<evidence type="ECO:0000256" key="1">
    <source>
        <dbReference type="ARBA" id="ARBA00004606"/>
    </source>
</evidence>
<feature type="compositionally biased region" description="Polar residues" evidence="9">
    <location>
        <begin position="56"/>
        <end position="66"/>
    </location>
</feature>
<feature type="compositionally biased region" description="Low complexity" evidence="9">
    <location>
        <begin position="103"/>
        <end position="131"/>
    </location>
</feature>
<feature type="domain" description="GH16" evidence="11">
    <location>
        <begin position="343"/>
        <end position="716"/>
    </location>
</feature>
<keyword evidence="6 10" id="KW-0472">Membrane</keyword>
<dbReference type="PANTHER" id="PTHR31361:SF14">
    <property type="entry name" value="GH16 DOMAIN-CONTAINING PROTEIN"/>
    <property type="match status" value="1"/>
</dbReference>
<accession>A0A5N6KDI9</accession>
<keyword evidence="8" id="KW-0961">Cell wall biogenesis/degradation</keyword>
<evidence type="ECO:0000256" key="9">
    <source>
        <dbReference type="SAM" id="MobiDB-lite"/>
    </source>
</evidence>